<dbReference type="Gene3D" id="1.10.287.1060">
    <property type="entry name" value="ESAT-6-like"/>
    <property type="match status" value="1"/>
</dbReference>
<keyword evidence="3" id="KW-1185">Reference proteome</keyword>
<dbReference type="Proteomes" id="UP000642993">
    <property type="component" value="Unassembled WGS sequence"/>
</dbReference>
<proteinExistence type="inferred from homology"/>
<dbReference type="EMBL" id="JACYWE010000004">
    <property type="protein sequence ID" value="MBD8506420.1"/>
    <property type="molecule type" value="Genomic_DNA"/>
</dbReference>
<name>A0A927PKU8_9ACTN</name>
<organism evidence="2 3">
    <name type="scientific">Lolliginicoccus lacisalsi</name>
    <dbReference type="NCBI Taxonomy" id="2742202"/>
    <lineage>
        <taxon>Bacteria</taxon>
        <taxon>Bacillati</taxon>
        <taxon>Actinomycetota</taxon>
        <taxon>Actinomycetes</taxon>
        <taxon>Mycobacteriales</taxon>
        <taxon>Hoyosellaceae</taxon>
        <taxon>Lolliginicoccus</taxon>
    </lineage>
</organism>
<comment type="caution">
    <text evidence="2">The sequence shown here is derived from an EMBL/GenBank/DDBJ whole genome shotgun (WGS) entry which is preliminary data.</text>
</comment>
<dbReference type="NCBIfam" id="TIGR03930">
    <property type="entry name" value="WXG100_ESAT6"/>
    <property type="match status" value="1"/>
</dbReference>
<evidence type="ECO:0000313" key="2">
    <source>
        <dbReference type="EMBL" id="MBD8506420.1"/>
    </source>
</evidence>
<sequence length="96" mass="10432">MSDQIKYNFGQIEALRADLAASAANLDSTLNDLKGYVSSLAASWDSNASANYQAQQRRWDDAALNLKLILDAVGRAVGEGNDQMRDAERAAAQQWA</sequence>
<dbReference type="RefSeq" id="WP_192038900.1">
    <property type="nucleotide sequence ID" value="NZ_JACYWE010000004.1"/>
</dbReference>
<evidence type="ECO:0000256" key="1">
    <source>
        <dbReference type="RuleBase" id="RU362001"/>
    </source>
</evidence>
<protein>
    <recommendedName>
        <fullName evidence="1">ESAT-6-like protein</fullName>
    </recommendedName>
</protein>
<dbReference type="AlphaFoldDB" id="A0A927PKU8"/>
<dbReference type="Pfam" id="PF06013">
    <property type="entry name" value="WXG100"/>
    <property type="match status" value="1"/>
</dbReference>
<dbReference type="SUPFAM" id="SSF140453">
    <property type="entry name" value="EsxAB dimer-like"/>
    <property type="match status" value="1"/>
</dbReference>
<dbReference type="InterPro" id="IPR036689">
    <property type="entry name" value="ESAT-6-like_sf"/>
</dbReference>
<reference evidence="2" key="1">
    <citation type="submission" date="2020-09" db="EMBL/GenBank/DDBJ databases">
        <title>Hoyosella lacisalsi sp. nov., a halotolerant actinobacterium isolated from soil of Lake Gudzhirganskoe.</title>
        <authorList>
            <person name="Yang Q."/>
            <person name="Guo P.Y."/>
            <person name="Liu S.W."/>
            <person name="Li F.N."/>
            <person name="Sun C.H."/>
        </authorList>
    </citation>
    <scope>NUCLEOTIDE SEQUENCE</scope>
    <source>
        <strain evidence="2">G463</strain>
    </source>
</reference>
<dbReference type="InterPro" id="IPR010310">
    <property type="entry name" value="T7SS_ESAT-6-like"/>
</dbReference>
<evidence type="ECO:0000313" key="3">
    <source>
        <dbReference type="Proteomes" id="UP000642993"/>
    </source>
</evidence>
<comment type="similarity">
    <text evidence="1">Belongs to the WXG100 family.</text>
</comment>
<accession>A0A927PKU8</accession>
<gene>
    <name evidence="2" type="ORF">HT102_07985</name>
</gene>